<keyword evidence="2" id="KW-1185">Reference proteome</keyword>
<dbReference type="EMBL" id="NBNE01020982">
    <property type="protein sequence ID" value="OWY91136.1"/>
    <property type="molecule type" value="Genomic_DNA"/>
</dbReference>
<gene>
    <name evidence="1" type="ORF">PHMEG_00040414</name>
</gene>
<comment type="caution">
    <text evidence="1">The sequence shown here is derived from an EMBL/GenBank/DDBJ whole genome shotgun (WGS) entry which is preliminary data.</text>
</comment>
<name>A0A225UEV6_9STRA</name>
<dbReference type="SUPFAM" id="SSF52540">
    <property type="entry name" value="P-loop containing nucleoside triphosphate hydrolases"/>
    <property type="match status" value="1"/>
</dbReference>
<organism evidence="1 2">
    <name type="scientific">Phytophthora megakarya</name>
    <dbReference type="NCBI Taxonomy" id="4795"/>
    <lineage>
        <taxon>Eukaryota</taxon>
        <taxon>Sar</taxon>
        <taxon>Stramenopiles</taxon>
        <taxon>Oomycota</taxon>
        <taxon>Peronosporomycetes</taxon>
        <taxon>Peronosporales</taxon>
        <taxon>Peronosporaceae</taxon>
        <taxon>Phytophthora</taxon>
    </lineage>
</organism>
<accession>A0A225UEV6</accession>
<dbReference type="InterPro" id="IPR027417">
    <property type="entry name" value="P-loop_NTPase"/>
</dbReference>
<protein>
    <submittedName>
        <fullName evidence="1">Uncharacterized protein</fullName>
    </submittedName>
</protein>
<reference evidence="2" key="1">
    <citation type="submission" date="2017-03" db="EMBL/GenBank/DDBJ databases">
        <title>Phytopthora megakarya and P. palmivora, two closely related causual agents of cacao black pod achieved similar genome size and gene model numbers by different mechanisms.</title>
        <authorList>
            <person name="Ali S."/>
            <person name="Shao J."/>
            <person name="Larry D.J."/>
            <person name="Kronmiller B."/>
            <person name="Shen D."/>
            <person name="Strem M.D."/>
            <person name="Melnick R.L."/>
            <person name="Guiltinan M.J."/>
            <person name="Tyler B.M."/>
            <person name="Meinhardt L.W."/>
            <person name="Bailey B.A."/>
        </authorList>
    </citation>
    <scope>NUCLEOTIDE SEQUENCE [LARGE SCALE GENOMIC DNA]</scope>
    <source>
        <strain evidence="2">zdho120</strain>
    </source>
</reference>
<evidence type="ECO:0000313" key="2">
    <source>
        <dbReference type="Proteomes" id="UP000198211"/>
    </source>
</evidence>
<dbReference type="AlphaFoldDB" id="A0A225UEV6"/>
<dbReference type="OrthoDB" id="129307at2759"/>
<proteinExistence type="predicted"/>
<dbReference type="Proteomes" id="UP000198211">
    <property type="component" value="Unassembled WGS sequence"/>
</dbReference>
<evidence type="ECO:0000313" key="1">
    <source>
        <dbReference type="EMBL" id="OWY91136.1"/>
    </source>
</evidence>
<sequence>MGNGTIPKEVGKLLVDEIDPAAEMGALFNLNVTGEESVLLKRGKFVQQDVVYEGPVSVESYSVPVESIEMFQKLHQALRPGQFRPLCFLCGPRQFGKTTIAYGLWDFPSVLVIFRSLAQTVVETEEDFWLSLSNFVHEEPKSFRDFESMLMRRKQRLNFVHYLRGLQNTPYFLGFLGTGSYELVELPTKLKQDDYSISPFNLGTLFQVKRFSTQQMRDFFKLIERTCQFRSSTQVAIMEYSAGATGVFGSLIRHSSDYVKYNQERHEWERWFKIQNFSRYLDFYNSTYKKIREDLKKN</sequence>